<proteinExistence type="predicted"/>
<dbReference type="Proteomes" id="UP000824091">
    <property type="component" value="Unassembled WGS sequence"/>
</dbReference>
<name>A0A9D1I5H8_9FIRM</name>
<gene>
    <name evidence="4" type="ORF">IAD16_07935</name>
</gene>
<evidence type="ECO:0000313" key="4">
    <source>
        <dbReference type="EMBL" id="HIU28292.1"/>
    </source>
</evidence>
<keyword evidence="3" id="KW-0732">Signal</keyword>
<dbReference type="CDD" id="cd00688">
    <property type="entry name" value="ISOPREN_C2_like"/>
    <property type="match status" value="1"/>
</dbReference>
<reference evidence="4" key="2">
    <citation type="journal article" date="2021" name="PeerJ">
        <title>Extensive microbial diversity within the chicken gut microbiome revealed by metagenomics and culture.</title>
        <authorList>
            <person name="Gilroy R."/>
            <person name="Ravi A."/>
            <person name="Getino M."/>
            <person name="Pursley I."/>
            <person name="Horton D.L."/>
            <person name="Alikhan N.F."/>
            <person name="Baker D."/>
            <person name="Gharbi K."/>
            <person name="Hall N."/>
            <person name="Watson M."/>
            <person name="Adriaenssens E.M."/>
            <person name="Foster-Nyarko E."/>
            <person name="Jarju S."/>
            <person name="Secka A."/>
            <person name="Antonio M."/>
            <person name="Oren A."/>
            <person name="Chaudhuri R.R."/>
            <person name="La Ragione R."/>
            <person name="Hildebrand F."/>
            <person name="Pallen M.J."/>
        </authorList>
    </citation>
    <scope>NUCLEOTIDE SEQUENCE</scope>
    <source>
        <strain evidence="4">11300</strain>
    </source>
</reference>
<evidence type="ECO:0000313" key="5">
    <source>
        <dbReference type="Proteomes" id="UP000824091"/>
    </source>
</evidence>
<feature type="compositionally biased region" description="Polar residues" evidence="1">
    <location>
        <begin position="796"/>
        <end position="806"/>
    </location>
</feature>
<dbReference type="InterPro" id="IPR008930">
    <property type="entry name" value="Terpenoid_cyclase/PrenylTrfase"/>
</dbReference>
<feature type="signal peptide" evidence="3">
    <location>
        <begin position="1"/>
        <end position="30"/>
    </location>
</feature>
<comment type="caution">
    <text evidence="4">The sequence shown here is derived from an EMBL/GenBank/DDBJ whole genome shotgun (WGS) entry which is preliminary data.</text>
</comment>
<organism evidence="4 5">
    <name type="scientific">Candidatus Fimisoma avicola</name>
    <dbReference type="NCBI Taxonomy" id="2840826"/>
    <lineage>
        <taxon>Bacteria</taxon>
        <taxon>Bacillati</taxon>
        <taxon>Bacillota</taxon>
        <taxon>Clostridia</taxon>
        <taxon>Eubacteriales</taxon>
        <taxon>Candidatus Fimisoma</taxon>
    </lineage>
</organism>
<evidence type="ECO:0000256" key="3">
    <source>
        <dbReference type="SAM" id="SignalP"/>
    </source>
</evidence>
<keyword evidence="2" id="KW-0812">Transmembrane</keyword>
<feature type="chain" id="PRO_5039697086" evidence="3">
    <location>
        <begin position="31"/>
        <end position="849"/>
    </location>
</feature>
<feature type="transmembrane region" description="Helical" evidence="2">
    <location>
        <begin position="825"/>
        <end position="843"/>
    </location>
</feature>
<feature type="region of interest" description="Disordered" evidence="1">
    <location>
        <begin position="791"/>
        <end position="816"/>
    </location>
</feature>
<sequence length="849" mass="92623">MLKNKNMKKWLSMLLMIAIMMTMIPSAAFAQSGSEESVQVTIRSQIAGEYLYGFNEQVTVSGDLAESYGYADNKNGVSALDALVKAHEIYYEKENISFTKDTAGDYLTVTSSGYVTRIFGQDTSANGFFINEGFPNEDGTGTTVTTQEIYDNDVIDFFIYSDEMAYMDYYTYIDAPSNAKQGEEITVVVEGLIAAYDAYLYTTPDSMRDAAKPLPEASYYDLNDPEATLVWINAQTGEKTAIENSAIDDEGKVNVKIPDDMESGEYYIAAESVIEDEYDVFGNTYIIKNPSLIYIGEEDVTLNINVSEDINTASLYESSDSTKTNVLESSKIKSDSSYSVNVQPGSYIFEGFNEDGTSLGTMEIFVEADKTTTIDVLTVSLSCENDSWIYGTDYEIDNLIIRGNAAVDGALRSVQKGTAADGTNTLLLLAEDQYSFDVSPLGDKKDDYETLTVEGIVNDQSDCTVNFRIPSVQTAPDIDAETIRKAYEETGAYLADIAAENGLTVASEGGDWIVLGLARAGYDVPDSVYQQYYDNVKEYVAANINENEQLHRSRSTENSRVILALTALGLDPSDVDGHNLLAGLSDMEYVSRQGINGIMYALIAFDSGNYDIPAVYDGGVQVTREGLISAILDAQLDDGGWSLAGTTADIDMTAIAVQALAPYYDDNEQVKTAVDEALQLLSERQSDNGGYGSFESANIESCAQVLTALTAMGIDPLEDGRFIKDGNTVLDAILGYYVEGGGFEHVSGYGINQLATEQGYYALVSYYRMLDGQTALYDMTDIKDEPIFSQDESDTEQNGQEDNANTEGAAEGSETVKTGDQNDLAMLWVICWLGAAGTVFAAYSRKKEN</sequence>
<accession>A0A9D1I5H8</accession>
<dbReference type="Gene3D" id="1.50.10.20">
    <property type="match status" value="1"/>
</dbReference>
<dbReference type="EMBL" id="DVMO01000118">
    <property type="protein sequence ID" value="HIU28292.1"/>
    <property type="molecule type" value="Genomic_DNA"/>
</dbReference>
<protein>
    <submittedName>
        <fullName evidence="4">Terpene cyclase/mutase family protein</fullName>
    </submittedName>
</protein>
<reference evidence="4" key="1">
    <citation type="submission" date="2020-10" db="EMBL/GenBank/DDBJ databases">
        <authorList>
            <person name="Gilroy R."/>
        </authorList>
    </citation>
    <scope>NUCLEOTIDE SEQUENCE</scope>
    <source>
        <strain evidence="4">11300</strain>
    </source>
</reference>
<evidence type="ECO:0000256" key="1">
    <source>
        <dbReference type="SAM" id="MobiDB-lite"/>
    </source>
</evidence>
<evidence type="ECO:0000256" key="2">
    <source>
        <dbReference type="SAM" id="Phobius"/>
    </source>
</evidence>
<dbReference type="SUPFAM" id="SSF48239">
    <property type="entry name" value="Terpenoid cyclases/Protein prenyltransferases"/>
    <property type="match status" value="1"/>
</dbReference>
<keyword evidence="2" id="KW-1133">Transmembrane helix</keyword>
<dbReference type="AlphaFoldDB" id="A0A9D1I5H8"/>
<keyword evidence="2" id="KW-0472">Membrane</keyword>